<reference evidence="1 2" key="1">
    <citation type="submission" date="2021-06" db="EMBL/GenBank/DDBJ databases">
        <title>A haploid diamondback moth (Plutella xylostella L.) genome assembly resolves 31 chromosomes and identifies a diamide resistance mutation.</title>
        <authorList>
            <person name="Ward C.M."/>
            <person name="Perry K.D."/>
            <person name="Baker G."/>
            <person name="Powis K."/>
            <person name="Heckel D.G."/>
            <person name="Baxter S.W."/>
        </authorList>
    </citation>
    <scope>NUCLEOTIDE SEQUENCE [LARGE SCALE GENOMIC DNA]</scope>
    <source>
        <strain evidence="1 2">LV</strain>
        <tissue evidence="1">Single pupa</tissue>
    </source>
</reference>
<evidence type="ECO:0000313" key="2">
    <source>
        <dbReference type="Proteomes" id="UP000823941"/>
    </source>
</evidence>
<dbReference type="EMBL" id="JAHIBW010000016">
    <property type="protein sequence ID" value="KAG7303649.1"/>
    <property type="molecule type" value="Genomic_DNA"/>
</dbReference>
<name>A0ABQ7QFT9_PLUXY</name>
<keyword evidence="2" id="KW-1185">Reference proteome</keyword>
<evidence type="ECO:0000313" key="1">
    <source>
        <dbReference type="EMBL" id="KAG7303649.1"/>
    </source>
</evidence>
<protein>
    <submittedName>
        <fullName evidence="1">Uncharacterized protein</fullName>
    </submittedName>
</protein>
<gene>
    <name evidence="1" type="ORF">JYU34_012185</name>
</gene>
<dbReference type="Proteomes" id="UP000823941">
    <property type="component" value="Chromosome 16"/>
</dbReference>
<comment type="caution">
    <text evidence="1">The sequence shown here is derived from an EMBL/GenBank/DDBJ whole genome shotgun (WGS) entry which is preliminary data.</text>
</comment>
<accession>A0ABQ7QFT9</accession>
<sequence>MDASDTGYRQKSALKALVEKEVLRRCLKNELSKTGPPQATCDGEVSQVSRLVSRRTLKFFAYFKRGGAGAGALRARGAKFLTALDILGEPHINQTFRIRIARMASCDWTAPGGHVMEIVRLLGASLCGEGFLSQGEICRSLPVEIAGTLAVTDLHAHTTHRP</sequence>
<proteinExistence type="predicted"/>
<organism evidence="1 2">
    <name type="scientific">Plutella xylostella</name>
    <name type="common">Diamondback moth</name>
    <name type="synonym">Plutella maculipennis</name>
    <dbReference type="NCBI Taxonomy" id="51655"/>
    <lineage>
        <taxon>Eukaryota</taxon>
        <taxon>Metazoa</taxon>
        <taxon>Ecdysozoa</taxon>
        <taxon>Arthropoda</taxon>
        <taxon>Hexapoda</taxon>
        <taxon>Insecta</taxon>
        <taxon>Pterygota</taxon>
        <taxon>Neoptera</taxon>
        <taxon>Endopterygota</taxon>
        <taxon>Lepidoptera</taxon>
        <taxon>Glossata</taxon>
        <taxon>Ditrysia</taxon>
        <taxon>Yponomeutoidea</taxon>
        <taxon>Plutellidae</taxon>
        <taxon>Plutella</taxon>
    </lineage>
</organism>